<dbReference type="Pfam" id="PF24857">
    <property type="entry name" value="THR4_C"/>
    <property type="match status" value="1"/>
</dbReference>
<sequence>MHYISTRGRSAAVDFEGALLAGLAPDGGLYMPNAWPQLSPADARALGEKPYAEAAASVLSLFTGDAIDQSTLLAMTKDAYGGFHADDVAPLVQVGDDDYILELFHGPTLAFKDFAMQILGRMFDAALARRDEHLTIIAATSGDTGAAAIDALKACSRVNVVVLHPEGRVSDVQRRMMTSVIAPNVRNIAIDGSFDDCQAIVKSLFADEKFVNDVKLGGVNSINWARLAAQTVYYFTAWAAIADGDEAVNFVVPTGNFGDVFAGYAAKRMGLPVATLGVAANANDILHRAISNGDYTPAGVRPTASPSMDIQVASNFERLLFEAKNRDHDALREIMENFARDKGMKIDDQTLAAIRKDFVSCAVSEAQTLAEIARHEKATGALIDPHTAVGRSAAIRLREDGHLKGKTVTLSTAHPAKFPDAVKEATGKNPDLPDFFSDLFDRPEEMVKATASEDAIKSIIRDAFGTA</sequence>
<evidence type="ECO:0000256" key="4">
    <source>
        <dbReference type="ARBA" id="ARBA00013028"/>
    </source>
</evidence>
<dbReference type="EMBL" id="JBEHZE010000001">
    <property type="protein sequence ID" value="MEX6634375.1"/>
    <property type="molecule type" value="Genomic_DNA"/>
</dbReference>
<name>A0ABV3Z6C6_9PROT</name>
<comment type="cofactor">
    <cofactor evidence="1">
        <name>pyridoxal 5'-phosphate</name>
        <dbReference type="ChEBI" id="CHEBI:597326"/>
    </cofactor>
</comment>
<evidence type="ECO:0000256" key="10">
    <source>
        <dbReference type="ARBA" id="ARBA00049144"/>
    </source>
</evidence>
<dbReference type="InterPro" id="IPR051166">
    <property type="entry name" value="Threonine_Synthase"/>
</dbReference>
<dbReference type="Proteomes" id="UP001560685">
    <property type="component" value="Unassembled WGS sequence"/>
</dbReference>
<evidence type="ECO:0000256" key="5">
    <source>
        <dbReference type="ARBA" id="ARBA00018679"/>
    </source>
</evidence>
<organism evidence="14 15">
    <name type="scientific">Hyphococcus lacteus</name>
    <dbReference type="NCBI Taxonomy" id="3143536"/>
    <lineage>
        <taxon>Bacteria</taxon>
        <taxon>Pseudomonadati</taxon>
        <taxon>Pseudomonadota</taxon>
        <taxon>Alphaproteobacteria</taxon>
        <taxon>Parvularculales</taxon>
        <taxon>Parvularculaceae</taxon>
        <taxon>Hyphococcus</taxon>
    </lineage>
</organism>
<gene>
    <name evidence="14" type="primary">thrC</name>
    <name evidence="14" type="ORF">ABFZ84_12540</name>
</gene>
<dbReference type="PROSITE" id="PS00165">
    <property type="entry name" value="DEHYDRATASE_SER_THR"/>
    <property type="match status" value="1"/>
</dbReference>
<dbReference type="CDD" id="cd01560">
    <property type="entry name" value="Thr-synth_2"/>
    <property type="match status" value="1"/>
</dbReference>
<dbReference type="InterPro" id="IPR036052">
    <property type="entry name" value="TrpB-like_PALP_sf"/>
</dbReference>
<dbReference type="InterPro" id="IPR001926">
    <property type="entry name" value="TrpB-like_PALP"/>
</dbReference>
<evidence type="ECO:0000256" key="8">
    <source>
        <dbReference type="ARBA" id="ARBA00022898"/>
    </source>
</evidence>
<keyword evidence="7" id="KW-0791">Threonine biosynthesis</keyword>
<keyword evidence="6" id="KW-0028">Amino-acid biosynthesis</keyword>
<evidence type="ECO:0000256" key="11">
    <source>
        <dbReference type="NCBIfam" id="TIGR00260"/>
    </source>
</evidence>
<dbReference type="SUPFAM" id="SSF53686">
    <property type="entry name" value="Tryptophan synthase beta subunit-like PLP-dependent enzymes"/>
    <property type="match status" value="1"/>
</dbReference>
<dbReference type="InterPro" id="IPR037158">
    <property type="entry name" value="Thr_synth_N_sf"/>
</dbReference>
<dbReference type="PANTHER" id="PTHR42690">
    <property type="entry name" value="THREONINE SYNTHASE FAMILY MEMBER"/>
    <property type="match status" value="1"/>
</dbReference>
<dbReference type="NCBIfam" id="TIGR00260">
    <property type="entry name" value="thrC"/>
    <property type="match status" value="1"/>
</dbReference>
<evidence type="ECO:0000256" key="3">
    <source>
        <dbReference type="ARBA" id="ARBA00005517"/>
    </source>
</evidence>
<keyword evidence="8" id="KW-0663">Pyridoxal phosphate</keyword>
<evidence type="ECO:0000313" key="15">
    <source>
        <dbReference type="Proteomes" id="UP001560685"/>
    </source>
</evidence>
<comment type="similarity">
    <text evidence="3">Belongs to the threonine synthase family.</text>
</comment>
<dbReference type="Pfam" id="PF14821">
    <property type="entry name" value="Thr_synth_N"/>
    <property type="match status" value="1"/>
</dbReference>
<comment type="caution">
    <text evidence="14">The sequence shown here is derived from an EMBL/GenBank/DDBJ whole genome shotgun (WGS) entry which is preliminary data.</text>
</comment>
<dbReference type="Gene3D" id="3.40.50.1100">
    <property type="match status" value="2"/>
</dbReference>
<accession>A0ABV3Z6C6</accession>
<evidence type="ECO:0000256" key="2">
    <source>
        <dbReference type="ARBA" id="ARBA00004979"/>
    </source>
</evidence>
<dbReference type="Gene3D" id="3.90.1380.10">
    <property type="entry name" value="Threonine synthase, N-terminal domain"/>
    <property type="match status" value="1"/>
</dbReference>
<dbReference type="InterPro" id="IPR004450">
    <property type="entry name" value="Thr_synthase-like"/>
</dbReference>
<dbReference type="Pfam" id="PF00291">
    <property type="entry name" value="PALP"/>
    <property type="match status" value="1"/>
</dbReference>
<protein>
    <recommendedName>
        <fullName evidence="5 11">Threonine synthase</fullName>
        <ecNumber evidence="4 11">4.2.3.1</ecNumber>
    </recommendedName>
</protein>
<feature type="domain" description="Threonine synthase N-terminal" evidence="13">
    <location>
        <begin position="2"/>
        <end position="80"/>
    </location>
</feature>
<evidence type="ECO:0000256" key="7">
    <source>
        <dbReference type="ARBA" id="ARBA00022697"/>
    </source>
</evidence>
<evidence type="ECO:0000259" key="13">
    <source>
        <dbReference type="Pfam" id="PF14821"/>
    </source>
</evidence>
<evidence type="ECO:0000313" key="14">
    <source>
        <dbReference type="EMBL" id="MEX6634375.1"/>
    </source>
</evidence>
<evidence type="ECO:0000256" key="9">
    <source>
        <dbReference type="ARBA" id="ARBA00023239"/>
    </source>
</evidence>
<proteinExistence type="inferred from homology"/>
<dbReference type="GO" id="GO:0004795">
    <property type="term" value="F:threonine synthase activity"/>
    <property type="evidence" value="ECO:0007669"/>
    <property type="project" value="UniProtKB-EC"/>
</dbReference>
<keyword evidence="15" id="KW-1185">Reference proteome</keyword>
<evidence type="ECO:0000256" key="1">
    <source>
        <dbReference type="ARBA" id="ARBA00001933"/>
    </source>
</evidence>
<dbReference type="InterPro" id="IPR029144">
    <property type="entry name" value="Thr_synth_N"/>
</dbReference>
<dbReference type="PANTHER" id="PTHR42690:SF1">
    <property type="entry name" value="THREONINE SYNTHASE-LIKE 2"/>
    <property type="match status" value="1"/>
</dbReference>
<reference evidence="14 15" key="1">
    <citation type="submission" date="2024-05" db="EMBL/GenBank/DDBJ databases">
        <title>Three bacterial strains, DH-69, EH-24, and ECK-19 isolated from coastal sediments.</title>
        <authorList>
            <person name="Ye Y.-Q."/>
            <person name="Du Z.-J."/>
        </authorList>
    </citation>
    <scope>NUCLEOTIDE SEQUENCE [LARGE SCALE GENOMIC DNA]</scope>
    <source>
        <strain evidence="14 15">ECK-19</strain>
    </source>
</reference>
<evidence type="ECO:0000259" key="12">
    <source>
        <dbReference type="Pfam" id="PF00291"/>
    </source>
</evidence>
<evidence type="ECO:0000256" key="6">
    <source>
        <dbReference type="ARBA" id="ARBA00022605"/>
    </source>
</evidence>
<keyword evidence="9 14" id="KW-0456">Lyase</keyword>
<comment type="pathway">
    <text evidence="2">Amino-acid biosynthesis; L-threonine biosynthesis; L-threonine from L-aspartate: step 5/5.</text>
</comment>
<dbReference type="EC" id="4.2.3.1" evidence="4 11"/>
<dbReference type="InterPro" id="IPR000634">
    <property type="entry name" value="Ser/Thr_deHydtase_PyrdxlP-BS"/>
</dbReference>
<dbReference type="RefSeq" id="WP_369314360.1">
    <property type="nucleotide sequence ID" value="NZ_JBEHZE010000001.1"/>
</dbReference>
<comment type="catalytic activity">
    <reaction evidence="10">
        <text>O-phospho-L-homoserine + H2O = L-threonine + phosphate</text>
        <dbReference type="Rhea" id="RHEA:10840"/>
        <dbReference type="ChEBI" id="CHEBI:15377"/>
        <dbReference type="ChEBI" id="CHEBI:43474"/>
        <dbReference type="ChEBI" id="CHEBI:57590"/>
        <dbReference type="ChEBI" id="CHEBI:57926"/>
        <dbReference type="EC" id="4.2.3.1"/>
    </reaction>
</comment>
<feature type="domain" description="Tryptophan synthase beta chain-like PALP" evidence="12">
    <location>
        <begin position="102"/>
        <end position="345"/>
    </location>
</feature>